<protein>
    <submittedName>
        <fullName evidence="2">Uncharacterized protein</fullName>
    </submittedName>
</protein>
<feature type="transmembrane region" description="Helical" evidence="1">
    <location>
        <begin position="40"/>
        <end position="58"/>
    </location>
</feature>
<feature type="transmembrane region" description="Helical" evidence="1">
    <location>
        <begin position="78"/>
        <end position="103"/>
    </location>
</feature>
<name>A0A7X9FS21_9DELT</name>
<dbReference type="AlphaFoldDB" id="A0A7X9FS21"/>
<feature type="transmembrane region" description="Helical" evidence="1">
    <location>
        <begin position="9"/>
        <end position="28"/>
    </location>
</feature>
<keyword evidence="1" id="KW-0812">Transmembrane</keyword>
<evidence type="ECO:0000313" key="3">
    <source>
        <dbReference type="Proteomes" id="UP000524246"/>
    </source>
</evidence>
<sequence length="182" mass="20035">MNERLISRGLYFDLFAFIGNIVIVPPLIEMAANPNGFSRFFGFALIAAALAYALGLTLKSATLRARLYQEVEEPEPAFFWYFLLFVLSVMHWGLFLTCFSIGMESLGISLAEAGPFGITIFFIGGSIPTTLTLVAVLPSENQKNMQSRTASIKERIGDCLLFFGTNGYLCPVGRAFCSGSDW</sequence>
<keyword evidence="1" id="KW-1133">Transmembrane helix</keyword>
<feature type="transmembrane region" description="Helical" evidence="1">
    <location>
        <begin position="115"/>
        <end position="138"/>
    </location>
</feature>
<keyword evidence="1" id="KW-0472">Membrane</keyword>
<gene>
    <name evidence="2" type="ORF">GYA55_08765</name>
</gene>
<reference evidence="2 3" key="1">
    <citation type="journal article" date="2020" name="Biotechnol. Biofuels">
        <title>New insights from the biogas microbiome by comprehensive genome-resolved metagenomics of nearly 1600 species originating from multiple anaerobic digesters.</title>
        <authorList>
            <person name="Campanaro S."/>
            <person name="Treu L."/>
            <person name="Rodriguez-R L.M."/>
            <person name="Kovalovszki A."/>
            <person name="Ziels R.M."/>
            <person name="Maus I."/>
            <person name="Zhu X."/>
            <person name="Kougias P.G."/>
            <person name="Basile A."/>
            <person name="Luo G."/>
            <person name="Schluter A."/>
            <person name="Konstantinidis K.T."/>
            <person name="Angelidaki I."/>
        </authorList>
    </citation>
    <scope>NUCLEOTIDE SEQUENCE [LARGE SCALE GENOMIC DNA]</scope>
    <source>
        <strain evidence="2">AS27yjCOA_65</strain>
    </source>
</reference>
<dbReference type="EMBL" id="JAAZON010000391">
    <property type="protein sequence ID" value="NMC63248.1"/>
    <property type="molecule type" value="Genomic_DNA"/>
</dbReference>
<organism evidence="2 3">
    <name type="scientific">SAR324 cluster bacterium</name>
    <dbReference type="NCBI Taxonomy" id="2024889"/>
    <lineage>
        <taxon>Bacteria</taxon>
        <taxon>Deltaproteobacteria</taxon>
        <taxon>SAR324 cluster</taxon>
    </lineage>
</organism>
<comment type="caution">
    <text evidence="2">The sequence shown here is derived from an EMBL/GenBank/DDBJ whole genome shotgun (WGS) entry which is preliminary data.</text>
</comment>
<evidence type="ECO:0000256" key="1">
    <source>
        <dbReference type="SAM" id="Phobius"/>
    </source>
</evidence>
<proteinExistence type="predicted"/>
<dbReference type="Proteomes" id="UP000524246">
    <property type="component" value="Unassembled WGS sequence"/>
</dbReference>
<accession>A0A7X9FS21</accession>
<evidence type="ECO:0000313" key="2">
    <source>
        <dbReference type="EMBL" id="NMC63248.1"/>
    </source>
</evidence>